<dbReference type="InterPro" id="IPR000008">
    <property type="entry name" value="C2_dom"/>
</dbReference>
<feature type="region of interest" description="Disordered" evidence="1">
    <location>
        <begin position="157"/>
        <end position="181"/>
    </location>
</feature>
<dbReference type="GeneID" id="114325384"/>
<proteinExistence type="predicted"/>
<dbReference type="CDD" id="cd08389">
    <property type="entry name" value="C2A_Synaptotagmin-14_16"/>
    <property type="match status" value="1"/>
</dbReference>
<feature type="domain" description="C2" evidence="3">
    <location>
        <begin position="318"/>
        <end position="437"/>
    </location>
</feature>
<dbReference type="InterPro" id="IPR043541">
    <property type="entry name" value="SYT14/14L/16"/>
</dbReference>
<dbReference type="PANTHER" id="PTHR46129:SF2">
    <property type="entry name" value="SYNAPTOTAGMIN 14, ISOFORM D"/>
    <property type="match status" value="1"/>
</dbReference>
<dbReference type="SMART" id="SM00239">
    <property type="entry name" value="C2"/>
    <property type="match status" value="2"/>
</dbReference>
<dbReference type="SUPFAM" id="SSF49562">
    <property type="entry name" value="C2 domain (Calcium/lipid-binding domain, CaLB)"/>
    <property type="match status" value="2"/>
</dbReference>
<evidence type="ECO:0000259" key="3">
    <source>
        <dbReference type="PROSITE" id="PS50004"/>
    </source>
</evidence>
<evidence type="ECO:0000313" key="4">
    <source>
        <dbReference type="EnsemblMetazoa" id="XP_050511119.1"/>
    </source>
</evidence>
<dbReference type="RefSeq" id="XP_050511119.1">
    <property type="nucleotide sequence ID" value="XM_050655162.1"/>
</dbReference>
<keyword evidence="2" id="KW-0812">Transmembrane</keyword>
<dbReference type="EnsemblMetazoa" id="XM_050655162.1">
    <property type="protein sequence ID" value="XP_050511119.1"/>
    <property type="gene ID" value="LOC114325384"/>
</dbReference>
<evidence type="ECO:0000256" key="1">
    <source>
        <dbReference type="SAM" id="MobiDB-lite"/>
    </source>
</evidence>
<evidence type="ECO:0000256" key="2">
    <source>
        <dbReference type="SAM" id="Phobius"/>
    </source>
</evidence>
<name>A0ABM5KLP5_DIAVI</name>
<organism evidence="4 5">
    <name type="scientific">Diabrotica virgifera virgifera</name>
    <name type="common">western corn rootworm</name>
    <dbReference type="NCBI Taxonomy" id="50390"/>
    <lineage>
        <taxon>Eukaryota</taxon>
        <taxon>Metazoa</taxon>
        <taxon>Ecdysozoa</taxon>
        <taxon>Arthropoda</taxon>
        <taxon>Hexapoda</taxon>
        <taxon>Insecta</taxon>
        <taxon>Pterygota</taxon>
        <taxon>Neoptera</taxon>
        <taxon>Endopterygota</taxon>
        <taxon>Coleoptera</taxon>
        <taxon>Polyphaga</taxon>
        <taxon>Cucujiformia</taxon>
        <taxon>Chrysomeloidea</taxon>
        <taxon>Chrysomelidae</taxon>
        <taxon>Galerucinae</taxon>
        <taxon>Diabroticina</taxon>
        <taxon>Diabroticites</taxon>
        <taxon>Diabrotica</taxon>
    </lineage>
</organism>
<sequence>MAQYGITIFIIRHRLAITLFLNTESNINNLTYIHTTTRSPTEDGRLLNERPPTKQFFNAGPLRDRLQLNKSQSQPNWLNNLVHGGTMLGAMAGLGAILLVFVLYVRNKGLIWWTPIRGMACCEEACPPISTRPIPTPSVPNFISNASPKTKLAKAYSFDGGESSSESEMGHANKTQLGHSPISVPVEPSSLPFYPTKPNHDLISLVEKGRVGMSSNSSCCSSTTSSVGEKHKVLSTKVTAEINNSIQKTPINLRETKIDNHSLEIQMVNTSAQIDTVDNNTTRDCIVVMAPDVEDRGEVMSYGEGSGSEPDCQVVPSKCGHLEIALLYDAPMRKMTVHVLQARDFPSRDRGQLTNTQVRLILLPSKKQKHKTKIRQGDNPQYMENFVLHRVNPEDVNSMGLRLRLYGCERMRRERLIGEAIVSFANINLELENNFWLNLEPKANTTMLGGCAADLLSLARSDSTGSAHSMQHGGVPELLLGLCYNATTGRLNVEVIKGSHFRNLAINRPPDTYVKLYLVSSTGQELAQSKTSVRRGQPNPLFKETFIFQVALFQLADVTLMVSVYNRKGVTKKKEMLGWFSLGLNSSGAEELAHWMDMKEFQQEQISRWHILVQS</sequence>
<reference evidence="4" key="1">
    <citation type="submission" date="2025-05" db="UniProtKB">
        <authorList>
            <consortium name="EnsemblMetazoa"/>
        </authorList>
    </citation>
    <scope>IDENTIFICATION</scope>
</reference>
<feature type="transmembrane region" description="Helical" evidence="2">
    <location>
        <begin position="81"/>
        <end position="105"/>
    </location>
</feature>
<protein>
    <recommendedName>
        <fullName evidence="3">C2 domain-containing protein</fullName>
    </recommendedName>
</protein>
<dbReference type="PROSITE" id="PS50004">
    <property type="entry name" value="C2"/>
    <property type="match status" value="2"/>
</dbReference>
<dbReference type="PANTHER" id="PTHR46129">
    <property type="entry name" value="SYNAPTOTAGMIN 14, ISOFORM D"/>
    <property type="match status" value="1"/>
</dbReference>
<dbReference type="Gene3D" id="2.60.40.150">
    <property type="entry name" value="C2 domain"/>
    <property type="match status" value="2"/>
</dbReference>
<dbReference type="InterPro" id="IPR035892">
    <property type="entry name" value="C2_domain_sf"/>
</dbReference>
<dbReference type="CDD" id="cd08408">
    <property type="entry name" value="C2B_Synaptotagmin-14_16"/>
    <property type="match status" value="1"/>
</dbReference>
<accession>A0ABM5KLP5</accession>
<dbReference type="Proteomes" id="UP001652700">
    <property type="component" value="Unplaced"/>
</dbReference>
<keyword evidence="5" id="KW-1185">Reference proteome</keyword>
<dbReference type="Pfam" id="PF00168">
    <property type="entry name" value="C2"/>
    <property type="match status" value="2"/>
</dbReference>
<keyword evidence="2" id="KW-0472">Membrane</keyword>
<keyword evidence="2" id="KW-1133">Transmembrane helix</keyword>
<feature type="domain" description="C2" evidence="3">
    <location>
        <begin position="474"/>
        <end position="610"/>
    </location>
</feature>
<evidence type="ECO:0000313" key="5">
    <source>
        <dbReference type="Proteomes" id="UP001652700"/>
    </source>
</evidence>